<organism evidence="1 2">
    <name type="scientific">Pristionchus mayeri</name>
    <dbReference type="NCBI Taxonomy" id="1317129"/>
    <lineage>
        <taxon>Eukaryota</taxon>
        <taxon>Metazoa</taxon>
        <taxon>Ecdysozoa</taxon>
        <taxon>Nematoda</taxon>
        <taxon>Chromadorea</taxon>
        <taxon>Rhabditida</taxon>
        <taxon>Rhabditina</taxon>
        <taxon>Diplogasteromorpha</taxon>
        <taxon>Diplogasteroidea</taxon>
        <taxon>Neodiplogasteridae</taxon>
        <taxon>Pristionchus</taxon>
    </lineage>
</organism>
<accession>A0AAN4ZC84</accession>
<feature type="non-terminal residue" evidence="1">
    <location>
        <position position="1"/>
    </location>
</feature>
<reference evidence="2" key="1">
    <citation type="submission" date="2022-10" db="EMBL/GenBank/DDBJ databases">
        <title>Genome assembly of Pristionchus species.</title>
        <authorList>
            <person name="Yoshida K."/>
            <person name="Sommer R.J."/>
        </authorList>
    </citation>
    <scope>NUCLEOTIDE SEQUENCE [LARGE SCALE GENOMIC DNA]</scope>
    <source>
        <strain evidence="2">RS5460</strain>
    </source>
</reference>
<evidence type="ECO:0000313" key="1">
    <source>
        <dbReference type="EMBL" id="GMR38498.1"/>
    </source>
</evidence>
<dbReference type="Proteomes" id="UP001328107">
    <property type="component" value="Unassembled WGS sequence"/>
</dbReference>
<gene>
    <name evidence="1" type="ORF">PMAYCL1PPCAC_08693</name>
</gene>
<comment type="caution">
    <text evidence="1">The sequence shown here is derived from an EMBL/GenBank/DDBJ whole genome shotgun (WGS) entry which is preliminary data.</text>
</comment>
<dbReference type="AlphaFoldDB" id="A0AAN4ZC84"/>
<protein>
    <submittedName>
        <fullName evidence="1">Uncharacterized protein</fullName>
    </submittedName>
</protein>
<proteinExistence type="predicted"/>
<name>A0AAN4ZC84_9BILA</name>
<dbReference type="EMBL" id="BTRK01000002">
    <property type="protein sequence ID" value="GMR38498.1"/>
    <property type="molecule type" value="Genomic_DNA"/>
</dbReference>
<sequence length="68" mass="7064">KLQAHLSRLVVHSLLDQLERGELGGEGVQLHSERVEDGAVRLAVAGNASLRSEEGADGHAVLVLGEGG</sequence>
<feature type="non-terminal residue" evidence="1">
    <location>
        <position position="68"/>
    </location>
</feature>
<evidence type="ECO:0000313" key="2">
    <source>
        <dbReference type="Proteomes" id="UP001328107"/>
    </source>
</evidence>
<keyword evidence="2" id="KW-1185">Reference proteome</keyword>